<evidence type="ECO:0000313" key="1">
    <source>
        <dbReference type="EMBL" id="NML94322.1"/>
    </source>
</evidence>
<dbReference type="AlphaFoldDB" id="A0A7Y0BPU4"/>
<sequence>MSWGKRLGLIAVVAFLAALAGTYAGRTIFAPERQTETELHALLHRELNLDAAQRAKIEAIEQRFATRRRALELEMRAANAHLASAMQAEHGYGPEVTAAIDHTHMVMGQMQKETLEHLFAMRAVLRPGQAAMFDRTVTKALAPDNTPSDTR</sequence>
<dbReference type="EMBL" id="JABBGM010000004">
    <property type="protein sequence ID" value="NML94322.1"/>
    <property type="molecule type" value="Genomic_DNA"/>
</dbReference>
<dbReference type="Pfam" id="PF13801">
    <property type="entry name" value="Metal_resist"/>
    <property type="match status" value="1"/>
</dbReference>
<evidence type="ECO:0000313" key="2">
    <source>
        <dbReference type="Proteomes" id="UP000583556"/>
    </source>
</evidence>
<proteinExistence type="predicted"/>
<dbReference type="InterPro" id="IPR025961">
    <property type="entry name" value="Metal_resist"/>
</dbReference>
<gene>
    <name evidence="1" type="ORF">HHL27_11675</name>
</gene>
<accession>A0A7Y0BPU4</accession>
<dbReference type="Proteomes" id="UP000583556">
    <property type="component" value="Unassembled WGS sequence"/>
</dbReference>
<dbReference type="RefSeq" id="WP_169493565.1">
    <property type="nucleotide sequence ID" value="NZ_JABBGM010000004.1"/>
</dbReference>
<keyword evidence="2" id="KW-1185">Reference proteome</keyword>
<dbReference type="Gene3D" id="1.20.120.1490">
    <property type="match status" value="1"/>
</dbReference>
<name>A0A7Y0BPU4_9SPHN</name>
<protein>
    <submittedName>
        <fullName evidence="1">Periplasmic heavy metal sensor</fullName>
    </submittedName>
</protein>
<organism evidence="1 2">
    <name type="scientific">Novosphingobium olei</name>
    <dbReference type="NCBI Taxonomy" id="2728851"/>
    <lineage>
        <taxon>Bacteria</taxon>
        <taxon>Pseudomonadati</taxon>
        <taxon>Pseudomonadota</taxon>
        <taxon>Alphaproteobacteria</taxon>
        <taxon>Sphingomonadales</taxon>
        <taxon>Sphingomonadaceae</taxon>
        <taxon>Novosphingobium</taxon>
    </lineage>
</organism>
<comment type="caution">
    <text evidence="1">The sequence shown here is derived from an EMBL/GenBank/DDBJ whole genome shotgun (WGS) entry which is preliminary data.</text>
</comment>
<reference evidence="1 2" key="1">
    <citation type="submission" date="2020-04" db="EMBL/GenBank/DDBJ databases">
        <title>Novosphingobium sp. TW-4 isolated from soil.</title>
        <authorList>
            <person name="Dahal R.H."/>
            <person name="Chaudhary D.K."/>
        </authorList>
    </citation>
    <scope>NUCLEOTIDE SEQUENCE [LARGE SCALE GENOMIC DNA]</scope>
    <source>
        <strain evidence="1 2">TW-4</strain>
    </source>
</reference>